<proteinExistence type="predicted"/>
<evidence type="ECO:0000256" key="1">
    <source>
        <dbReference type="SAM" id="MobiDB-lite"/>
    </source>
</evidence>
<evidence type="ECO:0000313" key="3">
    <source>
        <dbReference type="Proteomes" id="UP001346149"/>
    </source>
</evidence>
<feature type="region of interest" description="Disordered" evidence="1">
    <location>
        <begin position="1"/>
        <end position="20"/>
    </location>
</feature>
<feature type="compositionally biased region" description="Basic and acidic residues" evidence="1">
    <location>
        <begin position="69"/>
        <end position="87"/>
    </location>
</feature>
<dbReference type="AlphaFoldDB" id="A0AAN7MA55"/>
<feature type="region of interest" description="Disordered" evidence="1">
    <location>
        <begin position="55"/>
        <end position="101"/>
    </location>
</feature>
<keyword evidence="3" id="KW-1185">Reference proteome</keyword>
<dbReference type="Proteomes" id="UP001346149">
    <property type="component" value="Unassembled WGS sequence"/>
</dbReference>
<reference evidence="2 3" key="1">
    <citation type="journal article" date="2023" name="Hortic Res">
        <title>Pangenome of water caltrop reveals structural variations and asymmetric subgenome divergence after allopolyploidization.</title>
        <authorList>
            <person name="Zhang X."/>
            <person name="Chen Y."/>
            <person name="Wang L."/>
            <person name="Yuan Y."/>
            <person name="Fang M."/>
            <person name="Shi L."/>
            <person name="Lu R."/>
            <person name="Comes H.P."/>
            <person name="Ma Y."/>
            <person name="Chen Y."/>
            <person name="Huang G."/>
            <person name="Zhou Y."/>
            <person name="Zheng Z."/>
            <person name="Qiu Y."/>
        </authorList>
    </citation>
    <scope>NUCLEOTIDE SEQUENCE [LARGE SCALE GENOMIC DNA]</scope>
    <source>
        <strain evidence="2">F231</strain>
    </source>
</reference>
<comment type="caution">
    <text evidence="2">The sequence shown here is derived from an EMBL/GenBank/DDBJ whole genome shotgun (WGS) entry which is preliminary data.</text>
</comment>
<accession>A0AAN7MA55</accession>
<evidence type="ECO:0000313" key="2">
    <source>
        <dbReference type="EMBL" id="KAK4801057.1"/>
    </source>
</evidence>
<dbReference type="EMBL" id="JAXQNO010000003">
    <property type="protein sequence ID" value="KAK4801057.1"/>
    <property type="molecule type" value="Genomic_DNA"/>
</dbReference>
<organism evidence="2 3">
    <name type="scientific">Trapa natans</name>
    <name type="common">Water chestnut</name>
    <dbReference type="NCBI Taxonomy" id="22666"/>
    <lineage>
        <taxon>Eukaryota</taxon>
        <taxon>Viridiplantae</taxon>
        <taxon>Streptophyta</taxon>
        <taxon>Embryophyta</taxon>
        <taxon>Tracheophyta</taxon>
        <taxon>Spermatophyta</taxon>
        <taxon>Magnoliopsida</taxon>
        <taxon>eudicotyledons</taxon>
        <taxon>Gunneridae</taxon>
        <taxon>Pentapetalae</taxon>
        <taxon>rosids</taxon>
        <taxon>malvids</taxon>
        <taxon>Myrtales</taxon>
        <taxon>Lythraceae</taxon>
        <taxon>Trapa</taxon>
    </lineage>
</organism>
<sequence length="131" mass="14489">MFLPLSISDPDPVPESNQRADTAERLLRTKAQFGDLRPLHSSIDAKLESISQSLAEKATGGGKKASKRAATEERRLPSEAAGEERSPSLESDGSNAWTPMAEATMMLEPQWECGLENFRLERYPSIDWEAL</sequence>
<gene>
    <name evidence="2" type="ORF">SAY86_021544</name>
</gene>
<feature type="compositionally biased region" description="Polar residues" evidence="1">
    <location>
        <begin position="88"/>
        <end position="97"/>
    </location>
</feature>
<name>A0AAN7MA55_TRANT</name>
<protein>
    <submittedName>
        <fullName evidence="2">Uncharacterized protein</fullName>
    </submittedName>
</protein>